<accession>A0AAV9EYI2</accession>
<comment type="caution">
    <text evidence="2">The sequence shown here is derived from an EMBL/GenBank/DDBJ whole genome shotgun (WGS) entry which is preliminary data.</text>
</comment>
<dbReference type="AlphaFoldDB" id="A0AAV9EYI2"/>
<keyword evidence="1" id="KW-0732">Signal</keyword>
<gene>
    <name evidence="2" type="ORF">QJS10_CPB04g00500</name>
</gene>
<protein>
    <recommendedName>
        <fullName evidence="4">Prolamin-like domain-containing protein</fullName>
    </recommendedName>
</protein>
<organism evidence="2 3">
    <name type="scientific">Acorus calamus</name>
    <name type="common">Sweet flag</name>
    <dbReference type="NCBI Taxonomy" id="4465"/>
    <lineage>
        <taxon>Eukaryota</taxon>
        <taxon>Viridiplantae</taxon>
        <taxon>Streptophyta</taxon>
        <taxon>Embryophyta</taxon>
        <taxon>Tracheophyta</taxon>
        <taxon>Spermatophyta</taxon>
        <taxon>Magnoliopsida</taxon>
        <taxon>Liliopsida</taxon>
        <taxon>Acoraceae</taxon>
        <taxon>Acorus</taxon>
    </lineage>
</organism>
<evidence type="ECO:0000256" key="1">
    <source>
        <dbReference type="SAM" id="SignalP"/>
    </source>
</evidence>
<evidence type="ECO:0000313" key="3">
    <source>
        <dbReference type="Proteomes" id="UP001180020"/>
    </source>
</evidence>
<evidence type="ECO:0000313" key="2">
    <source>
        <dbReference type="EMBL" id="KAK1318786.1"/>
    </source>
</evidence>
<keyword evidence="3" id="KW-1185">Reference proteome</keyword>
<reference evidence="2" key="2">
    <citation type="submission" date="2023-06" db="EMBL/GenBank/DDBJ databases">
        <authorList>
            <person name="Ma L."/>
            <person name="Liu K.-W."/>
            <person name="Li Z."/>
            <person name="Hsiao Y.-Y."/>
            <person name="Qi Y."/>
            <person name="Fu T."/>
            <person name="Tang G."/>
            <person name="Zhang D."/>
            <person name="Sun W.-H."/>
            <person name="Liu D.-K."/>
            <person name="Li Y."/>
            <person name="Chen G.-Z."/>
            <person name="Liu X.-D."/>
            <person name="Liao X.-Y."/>
            <person name="Jiang Y.-T."/>
            <person name="Yu X."/>
            <person name="Hao Y."/>
            <person name="Huang J."/>
            <person name="Zhao X.-W."/>
            <person name="Ke S."/>
            <person name="Chen Y.-Y."/>
            <person name="Wu W.-L."/>
            <person name="Hsu J.-L."/>
            <person name="Lin Y.-F."/>
            <person name="Huang M.-D."/>
            <person name="Li C.-Y."/>
            <person name="Huang L."/>
            <person name="Wang Z.-W."/>
            <person name="Zhao X."/>
            <person name="Zhong W.-Y."/>
            <person name="Peng D.-H."/>
            <person name="Ahmad S."/>
            <person name="Lan S."/>
            <person name="Zhang J.-S."/>
            <person name="Tsai W.-C."/>
            <person name="Van De Peer Y."/>
            <person name="Liu Z.-J."/>
        </authorList>
    </citation>
    <scope>NUCLEOTIDE SEQUENCE</scope>
    <source>
        <strain evidence="2">CP</strain>
        <tissue evidence="2">Leaves</tissue>
    </source>
</reference>
<feature type="signal peptide" evidence="1">
    <location>
        <begin position="1"/>
        <end position="18"/>
    </location>
</feature>
<dbReference type="EMBL" id="JAUJYO010000004">
    <property type="protein sequence ID" value="KAK1318786.1"/>
    <property type="molecule type" value="Genomic_DNA"/>
</dbReference>
<reference evidence="2" key="1">
    <citation type="journal article" date="2023" name="Nat. Commun.">
        <title>Diploid and tetraploid genomes of Acorus and the evolution of monocots.</title>
        <authorList>
            <person name="Ma L."/>
            <person name="Liu K.W."/>
            <person name="Li Z."/>
            <person name="Hsiao Y.Y."/>
            <person name="Qi Y."/>
            <person name="Fu T."/>
            <person name="Tang G.D."/>
            <person name="Zhang D."/>
            <person name="Sun W.H."/>
            <person name="Liu D.K."/>
            <person name="Li Y."/>
            <person name="Chen G.Z."/>
            <person name="Liu X.D."/>
            <person name="Liao X.Y."/>
            <person name="Jiang Y.T."/>
            <person name="Yu X."/>
            <person name="Hao Y."/>
            <person name="Huang J."/>
            <person name="Zhao X.W."/>
            <person name="Ke S."/>
            <person name="Chen Y.Y."/>
            <person name="Wu W.L."/>
            <person name="Hsu J.L."/>
            <person name="Lin Y.F."/>
            <person name="Huang M.D."/>
            <person name="Li C.Y."/>
            <person name="Huang L."/>
            <person name="Wang Z.W."/>
            <person name="Zhao X."/>
            <person name="Zhong W.Y."/>
            <person name="Peng D.H."/>
            <person name="Ahmad S."/>
            <person name="Lan S."/>
            <person name="Zhang J.S."/>
            <person name="Tsai W.C."/>
            <person name="Van de Peer Y."/>
            <person name="Liu Z.J."/>
        </authorList>
    </citation>
    <scope>NUCLEOTIDE SEQUENCE</scope>
    <source>
        <strain evidence="2">CP</strain>
    </source>
</reference>
<proteinExistence type="predicted"/>
<feature type="chain" id="PRO_5043317183" description="Prolamin-like domain-containing protein" evidence="1">
    <location>
        <begin position="19"/>
        <end position="157"/>
    </location>
</feature>
<evidence type="ECO:0008006" key="4">
    <source>
        <dbReference type="Google" id="ProtNLM"/>
    </source>
</evidence>
<sequence length="157" mass="17427">MKMSLLLLLATLTLSTTGRPGHAYTIDDIKKQFDYNVAHGLLTLPRPEPDIFYECWAVLYNDTSYGSARPDDPGWFPCVAALDQKLLMPYNHYDEYDVSAPCCETLLGVAGRACWPMVFTDVRPPPGKGAFNLTAATERTERLKGYCEGVVEKSGRG</sequence>
<dbReference type="Proteomes" id="UP001180020">
    <property type="component" value="Unassembled WGS sequence"/>
</dbReference>
<name>A0AAV9EYI2_ACOCL</name>